<dbReference type="Proteomes" id="UP001153712">
    <property type="component" value="Chromosome 15"/>
</dbReference>
<evidence type="ECO:0000256" key="2">
    <source>
        <dbReference type="ARBA" id="ARBA00007793"/>
    </source>
</evidence>
<dbReference type="InterPro" id="IPR052288">
    <property type="entry name" value="GH45_Enzymes"/>
</dbReference>
<dbReference type="PANTHER" id="PTHR39730">
    <property type="entry name" value="ENDOGLUCANASE 1"/>
    <property type="match status" value="1"/>
</dbReference>
<dbReference type="EC" id="3.2.1.4" evidence="3"/>
<proteinExistence type="inferred from homology"/>
<protein>
    <recommendedName>
        <fullName evidence="3">cellulase</fullName>
        <ecNumber evidence="3">3.2.1.4</ecNumber>
    </recommendedName>
</protein>
<evidence type="ECO:0000313" key="12">
    <source>
        <dbReference type="Proteomes" id="UP001153712"/>
    </source>
</evidence>
<dbReference type="GO" id="GO:0008810">
    <property type="term" value="F:cellulase activity"/>
    <property type="evidence" value="ECO:0007669"/>
    <property type="project" value="UniProtKB-EC"/>
</dbReference>
<name>A0A9N9TGM1_PHYSR</name>
<keyword evidence="8" id="KW-0624">Polysaccharide degradation</keyword>
<sequence length="248" mass="27306">MHSFTILLSIIATYLVYSNGEITIKKITGGVSGTGNSSRYWDCCKPTCSWPGNVQYKQPVKACKADGKTPNDPENQSGCIGGQSYTCTQQHCYSKNDTLAYGFVAAQFNGAMTKGRNMCCACVLLTFHTYWPSTLNGKQLLAQVTNTGNDDPDPKDNLFDIAMPGSGVGYYDKGCTTQWNTTEEIWGNQYGGLDHERDCYNLPEPLVDGCLFRFQWMAAYSNPDVSFEEVECPRELLDISGCPPVSPP</sequence>
<comment type="similarity">
    <text evidence="2">Belongs to the glycosyl hydrolase 45 (cellulase K) family.</text>
</comment>
<gene>
    <name evidence="11" type="ORF">PHYEVI_LOCUS4522</name>
</gene>
<dbReference type="OrthoDB" id="10035502at2759"/>
<reference evidence="11" key="1">
    <citation type="submission" date="2022-01" db="EMBL/GenBank/DDBJ databases">
        <authorList>
            <person name="King R."/>
        </authorList>
    </citation>
    <scope>NUCLEOTIDE SEQUENCE</scope>
</reference>
<evidence type="ECO:0000256" key="1">
    <source>
        <dbReference type="ARBA" id="ARBA00000966"/>
    </source>
</evidence>
<dbReference type="Gene3D" id="2.40.40.10">
    <property type="entry name" value="RlpA-like domain"/>
    <property type="match status" value="1"/>
</dbReference>
<dbReference type="Pfam" id="PF02015">
    <property type="entry name" value="Glyco_hydro_45"/>
    <property type="match status" value="1"/>
</dbReference>
<evidence type="ECO:0000256" key="5">
    <source>
        <dbReference type="ARBA" id="ARBA00023001"/>
    </source>
</evidence>
<keyword evidence="9" id="KW-0732">Signal</keyword>
<dbReference type="EMBL" id="OU900108">
    <property type="protein sequence ID" value="CAG9858131.1"/>
    <property type="molecule type" value="Genomic_DNA"/>
</dbReference>
<evidence type="ECO:0000256" key="9">
    <source>
        <dbReference type="SAM" id="SignalP"/>
    </source>
</evidence>
<evidence type="ECO:0000256" key="8">
    <source>
        <dbReference type="ARBA" id="ARBA00023326"/>
    </source>
</evidence>
<dbReference type="PANTHER" id="PTHR39730:SF1">
    <property type="entry name" value="ENDOGLUCANASE 1"/>
    <property type="match status" value="1"/>
</dbReference>
<keyword evidence="5" id="KW-0136">Cellulose degradation</keyword>
<feature type="signal peptide" evidence="9">
    <location>
        <begin position="1"/>
        <end position="20"/>
    </location>
</feature>
<evidence type="ECO:0000256" key="7">
    <source>
        <dbReference type="ARBA" id="ARBA00023295"/>
    </source>
</evidence>
<dbReference type="AlphaFoldDB" id="A0A9N9TGM1"/>
<keyword evidence="4" id="KW-0378">Hydrolase</keyword>
<keyword evidence="7" id="KW-0326">Glycosidase</keyword>
<evidence type="ECO:0000256" key="4">
    <source>
        <dbReference type="ARBA" id="ARBA00022801"/>
    </source>
</evidence>
<accession>A0A9N9TGM1</accession>
<organism evidence="11 12">
    <name type="scientific">Phyllotreta striolata</name>
    <name type="common">Striped flea beetle</name>
    <name type="synonym">Crioceris striolata</name>
    <dbReference type="NCBI Taxonomy" id="444603"/>
    <lineage>
        <taxon>Eukaryota</taxon>
        <taxon>Metazoa</taxon>
        <taxon>Ecdysozoa</taxon>
        <taxon>Arthropoda</taxon>
        <taxon>Hexapoda</taxon>
        <taxon>Insecta</taxon>
        <taxon>Pterygota</taxon>
        <taxon>Neoptera</taxon>
        <taxon>Endopterygota</taxon>
        <taxon>Coleoptera</taxon>
        <taxon>Polyphaga</taxon>
        <taxon>Cucujiformia</taxon>
        <taxon>Chrysomeloidea</taxon>
        <taxon>Chrysomelidae</taxon>
        <taxon>Galerucinae</taxon>
        <taxon>Alticini</taxon>
        <taxon>Phyllotreta</taxon>
    </lineage>
</organism>
<evidence type="ECO:0000313" key="11">
    <source>
        <dbReference type="EMBL" id="CAG9858131.1"/>
    </source>
</evidence>
<evidence type="ECO:0000259" key="10">
    <source>
        <dbReference type="Pfam" id="PF02015"/>
    </source>
</evidence>
<dbReference type="InterPro" id="IPR000334">
    <property type="entry name" value="Glyco_hydro_45"/>
</dbReference>
<keyword evidence="6" id="KW-0119">Carbohydrate metabolism</keyword>
<feature type="chain" id="PRO_5040492077" description="cellulase" evidence="9">
    <location>
        <begin position="21"/>
        <end position="248"/>
    </location>
</feature>
<keyword evidence="12" id="KW-1185">Reference proteome</keyword>
<feature type="domain" description="Glycosyl hydrolases family 45 active site" evidence="10">
    <location>
        <begin position="35"/>
        <end position="242"/>
    </location>
</feature>
<dbReference type="GO" id="GO:0030245">
    <property type="term" value="P:cellulose catabolic process"/>
    <property type="evidence" value="ECO:0007669"/>
    <property type="project" value="UniProtKB-KW"/>
</dbReference>
<evidence type="ECO:0000256" key="3">
    <source>
        <dbReference type="ARBA" id="ARBA00012601"/>
    </source>
</evidence>
<dbReference type="InterPro" id="IPR036908">
    <property type="entry name" value="RlpA-like_sf"/>
</dbReference>
<evidence type="ECO:0000256" key="6">
    <source>
        <dbReference type="ARBA" id="ARBA00023277"/>
    </source>
</evidence>
<comment type="catalytic activity">
    <reaction evidence="1">
        <text>Endohydrolysis of (1-&gt;4)-beta-D-glucosidic linkages in cellulose, lichenin and cereal beta-D-glucans.</text>
        <dbReference type="EC" id="3.2.1.4"/>
    </reaction>
</comment>
<dbReference type="SUPFAM" id="SSF50685">
    <property type="entry name" value="Barwin-like endoglucanases"/>
    <property type="match status" value="1"/>
</dbReference>